<feature type="domain" description="PKD" evidence="2">
    <location>
        <begin position="298"/>
        <end position="347"/>
    </location>
</feature>
<evidence type="ECO:0000259" key="2">
    <source>
        <dbReference type="PROSITE" id="PS50093"/>
    </source>
</evidence>
<dbReference type="RefSeq" id="WP_221930258.1">
    <property type="nucleotide sequence ID" value="NZ_FXTP01000004.1"/>
</dbReference>
<dbReference type="PROSITE" id="PS50093">
    <property type="entry name" value="PKD"/>
    <property type="match status" value="1"/>
</dbReference>
<accession>A0A521C5I8</accession>
<keyword evidence="1" id="KW-0732">Signal</keyword>
<feature type="signal peptide" evidence="1">
    <location>
        <begin position="1"/>
        <end position="23"/>
    </location>
</feature>
<sequence length="360" mass="41081">MTHKRILPILLVLAAVLQTTLMAQSRPDTTFKIFQFPADQIPRIDGDVSDWDMVPASYEIGTDQLVDDNGNYTEPDSSTLAVKVKVGWVEGMNRLYFLYEAEDDFWHFNETGLKNDTYEIVVDADLSGGPLIDRFHPNTRIGKWDAYFSFHGVHAQNYHIFTPPVDKDWTLAWGPQSWIKDLPYANAAYDFNFEHGDSGKLTLEFWITPFDYAGAEGPGRAVKSKLYENKLIGLSWAVLDYDEGGGQDGFWNLSAEHTMYGQASELVMFRLMTMEPEFKAPVEAAWDFKVIDMDRRMVAFQDESEGEITSWNWDFGDGNTSTEQHPIHQYEEPGLYVVVLEVEGPEGKDRLSKVWDVAVR</sequence>
<keyword evidence="4" id="KW-1185">Reference proteome</keyword>
<dbReference type="Gene3D" id="2.60.40.10">
    <property type="entry name" value="Immunoglobulins"/>
    <property type="match status" value="1"/>
</dbReference>
<protein>
    <submittedName>
        <fullName evidence="3">PKD domain-containing protein</fullName>
    </submittedName>
</protein>
<dbReference type="SMART" id="SM00089">
    <property type="entry name" value="PKD"/>
    <property type="match status" value="1"/>
</dbReference>
<dbReference type="InterPro" id="IPR035986">
    <property type="entry name" value="PKD_dom_sf"/>
</dbReference>
<dbReference type="InterPro" id="IPR000601">
    <property type="entry name" value="PKD_dom"/>
</dbReference>
<dbReference type="Pfam" id="PF18911">
    <property type="entry name" value="PKD_4"/>
    <property type="match status" value="1"/>
</dbReference>
<feature type="chain" id="PRO_5021842890" evidence="1">
    <location>
        <begin position="24"/>
        <end position="360"/>
    </location>
</feature>
<gene>
    <name evidence="3" type="ORF">SAMN06265219_104127</name>
</gene>
<dbReference type="EMBL" id="FXTP01000004">
    <property type="protein sequence ID" value="SMO53940.1"/>
    <property type="molecule type" value="Genomic_DNA"/>
</dbReference>
<dbReference type="Gene3D" id="2.60.40.1190">
    <property type="match status" value="1"/>
</dbReference>
<organism evidence="3 4">
    <name type="scientific">Gracilimonas mengyeensis</name>
    <dbReference type="NCBI Taxonomy" id="1302730"/>
    <lineage>
        <taxon>Bacteria</taxon>
        <taxon>Pseudomonadati</taxon>
        <taxon>Balneolota</taxon>
        <taxon>Balneolia</taxon>
        <taxon>Balneolales</taxon>
        <taxon>Balneolaceae</taxon>
        <taxon>Gracilimonas</taxon>
    </lineage>
</organism>
<reference evidence="3 4" key="1">
    <citation type="submission" date="2017-05" db="EMBL/GenBank/DDBJ databases">
        <authorList>
            <person name="Varghese N."/>
            <person name="Submissions S."/>
        </authorList>
    </citation>
    <scope>NUCLEOTIDE SEQUENCE [LARGE SCALE GENOMIC DNA]</scope>
    <source>
        <strain evidence="3 4">DSM 21985</strain>
    </source>
</reference>
<name>A0A521C5I8_9BACT</name>
<dbReference type="InterPro" id="IPR013783">
    <property type="entry name" value="Ig-like_fold"/>
</dbReference>
<dbReference type="InterPro" id="IPR022409">
    <property type="entry name" value="PKD/Chitinase_dom"/>
</dbReference>
<dbReference type="AlphaFoldDB" id="A0A521C5I8"/>
<dbReference type="Proteomes" id="UP000317557">
    <property type="component" value="Unassembled WGS sequence"/>
</dbReference>
<dbReference type="CDD" id="cd00146">
    <property type="entry name" value="PKD"/>
    <property type="match status" value="1"/>
</dbReference>
<evidence type="ECO:0000313" key="4">
    <source>
        <dbReference type="Proteomes" id="UP000317557"/>
    </source>
</evidence>
<evidence type="ECO:0000313" key="3">
    <source>
        <dbReference type="EMBL" id="SMO53940.1"/>
    </source>
</evidence>
<proteinExistence type="predicted"/>
<evidence type="ECO:0000256" key="1">
    <source>
        <dbReference type="SAM" id="SignalP"/>
    </source>
</evidence>
<dbReference type="SUPFAM" id="SSF49299">
    <property type="entry name" value="PKD domain"/>
    <property type="match status" value="1"/>
</dbReference>